<gene>
    <name evidence="1" type="ORF">SPARVUS_LOCUS10314089</name>
</gene>
<accession>A0ABN9ERK5</accession>
<evidence type="ECO:0000313" key="1">
    <source>
        <dbReference type="EMBL" id="CAI9586081.1"/>
    </source>
</evidence>
<reference evidence="1" key="1">
    <citation type="submission" date="2023-05" db="EMBL/GenBank/DDBJ databases">
        <authorList>
            <person name="Stuckert A."/>
        </authorList>
    </citation>
    <scope>NUCLEOTIDE SEQUENCE</scope>
</reference>
<dbReference type="EMBL" id="CATNWA010015717">
    <property type="protein sequence ID" value="CAI9586081.1"/>
    <property type="molecule type" value="Genomic_DNA"/>
</dbReference>
<organism evidence="1 2">
    <name type="scientific">Staurois parvus</name>
    <dbReference type="NCBI Taxonomy" id="386267"/>
    <lineage>
        <taxon>Eukaryota</taxon>
        <taxon>Metazoa</taxon>
        <taxon>Chordata</taxon>
        <taxon>Craniata</taxon>
        <taxon>Vertebrata</taxon>
        <taxon>Euteleostomi</taxon>
        <taxon>Amphibia</taxon>
        <taxon>Batrachia</taxon>
        <taxon>Anura</taxon>
        <taxon>Neobatrachia</taxon>
        <taxon>Ranoidea</taxon>
        <taxon>Ranidae</taxon>
        <taxon>Staurois</taxon>
    </lineage>
</organism>
<comment type="caution">
    <text evidence="1">The sequence shown here is derived from an EMBL/GenBank/DDBJ whole genome shotgun (WGS) entry which is preliminary data.</text>
</comment>
<keyword evidence="2" id="KW-1185">Reference proteome</keyword>
<protein>
    <submittedName>
        <fullName evidence="1">Uncharacterized protein</fullName>
    </submittedName>
</protein>
<evidence type="ECO:0000313" key="2">
    <source>
        <dbReference type="Proteomes" id="UP001162483"/>
    </source>
</evidence>
<name>A0ABN9ERK5_9NEOB</name>
<proteinExistence type="predicted"/>
<dbReference type="Proteomes" id="UP001162483">
    <property type="component" value="Unassembled WGS sequence"/>
</dbReference>
<sequence length="48" mass="5343">MTQRLQTVQGMTKRLQTVQGMTKRLRTSGEGGGAVWAAGCPLRMREKH</sequence>